<gene>
    <name evidence="1" type="ORF">AAF712_007351</name>
</gene>
<protein>
    <submittedName>
        <fullName evidence="1">Uncharacterized protein</fullName>
    </submittedName>
</protein>
<dbReference type="EMBL" id="JBBXMP010000044">
    <property type="protein sequence ID" value="KAL0065710.1"/>
    <property type="molecule type" value="Genomic_DNA"/>
</dbReference>
<proteinExistence type="predicted"/>
<reference evidence="1 2" key="1">
    <citation type="submission" date="2024-05" db="EMBL/GenBank/DDBJ databases">
        <title>A draft genome resource for the thread blight pathogen Marasmius tenuissimus strain MS-2.</title>
        <authorList>
            <person name="Yulfo-Soto G.E."/>
            <person name="Baruah I.K."/>
            <person name="Amoako-Attah I."/>
            <person name="Bukari Y."/>
            <person name="Meinhardt L.W."/>
            <person name="Bailey B.A."/>
            <person name="Cohen S.P."/>
        </authorList>
    </citation>
    <scope>NUCLEOTIDE SEQUENCE [LARGE SCALE GENOMIC DNA]</scope>
    <source>
        <strain evidence="1 2">MS-2</strain>
    </source>
</reference>
<name>A0ABR2ZWK4_9AGAR</name>
<dbReference type="Proteomes" id="UP001437256">
    <property type="component" value="Unassembled WGS sequence"/>
</dbReference>
<sequence length="202" mass="22045">MPTATLFDSLTCPALHNLTTVTHVPPMEHIIRFLQRSSCRLEMFMLLFADPDGLVSLLQIPEVQSLRHLHVSGPFSLAPPHAHGVTNAVLNALRWEPSTSAGNTSRNGVLLPRLTGLSLFGAKQWSDSVLVGMLTSRRNVDETLSRSTSPLDMVRFERINATDSLEVEVVFEDEDALKQMEALVEAGLQVNSSTGSVSLSLA</sequence>
<organism evidence="1 2">
    <name type="scientific">Marasmius tenuissimus</name>
    <dbReference type="NCBI Taxonomy" id="585030"/>
    <lineage>
        <taxon>Eukaryota</taxon>
        <taxon>Fungi</taxon>
        <taxon>Dikarya</taxon>
        <taxon>Basidiomycota</taxon>
        <taxon>Agaricomycotina</taxon>
        <taxon>Agaricomycetes</taxon>
        <taxon>Agaricomycetidae</taxon>
        <taxon>Agaricales</taxon>
        <taxon>Marasmiineae</taxon>
        <taxon>Marasmiaceae</taxon>
        <taxon>Marasmius</taxon>
    </lineage>
</organism>
<comment type="caution">
    <text evidence="1">The sequence shown here is derived from an EMBL/GenBank/DDBJ whole genome shotgun (WGS) entry which is preliminary data.</text>
</comment>
<evidence type="ECO:0000313" key="2">
    <source>
        <dbReference type="Proteomes" id="UP001437256"/>
    </source>
</evidence>
<keyword evidence="2" id="KW-1185">Reference proteome</keyword>
<evidence type="ECO:0000313" key="1">
    <source>
        <dbReference type="EMBL" id="KAL0065710.1"/>
    </source>
</evidence>
<accession>A0ABR2ZWK4</accession>